<evidence type="ECO:0000256" key="3">
    <source>
        <dbReference type="ARBA" id="ARBA00023015"/>
    </source>
</evidence>
<dbReference type="SUPFAM" id="SSF47113">
    <property type="entry name" value="Histone-fold"/>
    <property type="match status" value="1"/>
</dbReference>
<dbReference type="CDD" id="cd07979">
    <property type="entry name" value="HFD_TAF9"/>
    <property type="match status" value="1"/>
</dbReference>
<dbReference type="Gene3D" id="1.10.20.10">
    <property type="entry name" value="Histone, subunit A"/>
    <property type="match status" value="1"/>
</dbReference>
<keyword evidence="5" id="KW-0539">Nucleus</keyword>
<dbReference type="EnsemblProtists" id="EOD36430">
    <property type="protein sequence ID" value="EOD36430"/>
    <property type="gene ID" value="EMIHUDRAFT_226481"/>
</dbReference>
<dbReference type="InterPro" id="IPR009072">
    <property type="entry name" value="Histone-fold"/>
</dbReference>
<evidence type="ECO:0000256" key="5">
    <source>
        <dbReference type="ARBA" id="ARBA00023242"/>
    </source>
</evidence>
<proteinExistence type="inferred from homology"/>
<dbReference type="AlphaFoldDB" id="A0A0D3KKZ5"/>
<dbReference type="GO" id="GO:0000124">
    <property type="term" value="C:SAGA complex"/>
    <property type="evidence" value="ECO:0007669"/>
    <property type="project" value="TreeGrafter"/>
</dbReference>
<dbReference type="GO" id="GO:0003713">
    <property type="term" value="F:transcription coactivator activity"/>
    <property type="evidence" value="ECO:0007669"/>
    <property type="project" value="TreeGrafter"/>
</dbReference>
<dbReference type="GeneID" id="17281701"/>
<organism evidence="7 8">
    <name type="scientific">Emiliania huxleyi (strain CCMP1516)</name>
    <dbReference type="NCBI Taxonomy" id="280463"/>
    <lineage>
        <taxon>Eukaryota</taxon>
        <taxon>Haptista</taxon>
        <taxon>Haptophyta</taxon>
        <taxon>Prymnesiophyceae</taxon>
        <taxon>Isochrysidales</taxon>
        <taxon>Noelaerhabdaceae</taxon>
        <taxon>Emiliania</taxon>
    </lineage>
</organism>
<name>A0A0D3KKZ5_EMIH1</name>
<dbReference type="PaxDb" id="2903-EOD36430"/>
<evidence type="ECO:0000313" key="7">
    <source>
        <dbReference type="EnsemblProtists" id="EOD36430"/>
    </source>
</evidence>
<evidence type="ECO:0000256" key="4">
    <source>
        <dbReference type="ARBA" id="ARBA00023163"/>
    </source>
</evidence>
<dbReference type="GO" id="GO:0051123">
    <property type="term" value="P:RNA polymerase II preinitiation complex assembly"/>
    <property type="evidence" value="ECO:0007669"/>
    <property type="project" value="TreeGrafter"/>
</dbReference>
<sequence length="188" mass="19973">MCYDGQILRSMGVTDYEPGVLHQLLTFMHAHCAEVFSEGADYAAHAGRTAVECEDVRLACRLKSAEAQVTSAPFLEWLARERNGQPLPAAPTSTSGIQLPPQKFCLLAANYDLVPRAPAVEAAEDETPSQLRSGAEPPVRPKSAGPRIPIHLGAAQAATDALAPAQPAREGSGDAAMAEALDDDELWD</sequence>
<protein>
    <recommendedName>
        <fullName evidence="9">Transcription initiation factor TFIID subunit 9</fullName>
    </recommendedName>
</protein>
<keyword evidence="3" id="KW-0805">Transcription regulation</keyword>
<dbReference type="PANTHER" id="PTHR48068">
    <property type="entry name" value="TAF9 RNA POLYMERASE II, TATA BOX-BINDING PROTEIN (TBP)-ASSOCIATED FACTOR"/>
    <property type="match status" value="1"/>
</dbReference>
<evidence type="ECO:0000256" key="2">
    <source>
        <dbReference type="ARBA" id="ARBA00007646"/>
    </source>
</evidence>
<comment type="similarity">
    <text evidence="2">Belongs to the TAF9 family.</text>
</comment>
<evidence type="ECO:0000256" key="1">
    <source>
        <dbReference type="ARBA" id="ARBA00004123"/>
    </source>
</evidence>
<dbReference type="GO" id="GO:0005669">
    <property type="term" value="C:transcription factor TFIID complex"/>
    <property type="evidence" value="ECO:0007669"/>
    <property type="project" value="TreeGrafter"/>
</dbReference>
<dbReference type="STRING" id="2903.R1FBS2"/>
<keyword evidence="4" id="KW-0804">Transcription</keyword>
<dbReference type="PANTHER" id="PTHR48068:SF4">
    <property type="entry name" value="TATA-BOX BINDING PROTEIN ASSOCIATED FACTOR 9"/>
    <property type="match status" value="1"/>
</dbReference>
<dbReference type="InterPro" id="IPR051431">
    <property type="entry name" value="TFIID_subunit_9"/>
</dbReference>
<feature type="compositionally biased region" description="Low complexity" evidence="6">
    <location>
        <begin position="154"/>
        <end position="179"/>
    </location>
</feature>
<dbReference type="OMA" id="QYSEHAG"/>
<feature type="region of interest" description="Disordered" evidence="6">
    <location>
        <begin position="121"/>
        <end position="188"/>
    </location>
</feature>
<evidence type="ECO:0000256" key="6">
    <source>
        <dbReference type="SAM" id="MobiDB-lite"/>
    </source>
</evidence>
<accession>A0A0D3KKZ5</accession>
<reference evidence="8" key="1">
    <citation type="journal article" date="2013" name="Nature">
        <title>Pan genome of the phytoplankton Emiliania underpins its global distribution.</title>
        <authorList>
            <person name="Read B.A."/>
            <person name="Kegel J."/>
            <person name="Klute M.J."/>
            <person name="Kuo A."/>
            <person name="Lefebvre S.C."/>
            <person name="Maumus F."/>
            <person name="Mayer C."/>
            <person name="Miller J."/>
            <person name="Monier A."/>
            <person name="Salamov A."/>
            <person name="Young J."/>
            <person name="Aguilar M."/>
            <person name="Claverie J.M."/>
            <person name="Frickenhaus S."/>
            <person name="Gonzalez K."/>
            <person name="Herman E.K."/>
            <person name="Lin Y.C."/>
            <person name="Napier J."/>
            <person name="Ogata H."/>
            <person name="Sarno A.F."/>
            <person name="Shmutz J."/>
            <person name="Schroeder D."/>
            <person name="de Vargas C."/>
            <person name="Verret F."/>
            <person name="von Dassow P."/>
            <person name="Valentin K."/>
            <person name="Van de Peer Y."/>
            <person name="Wheeler G."/>
            <person name="Dacks J.B."/>
            <person name="Delwiche C.F."/>
            <person name="Dyhrman S.T."/>
            <person name="Glockner G."/>
            <person name="John U."/>
            <person name="Richards T."/>
            <person name="Worden A.Z."/>
            <person name="Zhang X."/>
            <person name="Grigoriev I.V."/>
            <person name="Allen A.E."/>
            <person name="Bidle K."/>
            <person name="Borodovsky M."/>
            <person name="Bowler C."/>
            <person name="Brownlee C."/>
            <person name="Cock J.M."/>
            <person name="Elias M."/>
            <person name="Gladyshev V.N."/>
            <person name="Groth M."/>
            <person name="Guda C."/>
            <person name="Hadaegh A."/>
            <person name="Iglesias-Rodriguez M.D."/>
            <person name="Jenkins J."/>
            <person name="Jones B.M."/>
            <person name="Lawson T."/>
            <person name="Leese F."/>
            <person name="Lindquist E."/>
            <person name="Lobanov A."/>
            <person name="Lomsadze A."/>
            <person name="Malik S.B."/>
            <person name="Marsh M.E."/>
            <person name="Mackinder L."/>
            <person name="Mock T."/>
            <person name="Mueller-Roeber B."/>
            <person name="Pagarete A."/>
            <person name="Parker M."/>
            <person name="Probert I."/>
            <person name="Quesneville H."/>
            <person name="Raines C."/>
            <person name="Rensing S.A."/>
            <person name="Riano-Pachon D.M."/>
            <person name="Richier S."/>
            <person name="Rokitta S."/>
            <person name="Shiraiwa Y."/>
            <person name="Soanes D.M."/>
            <person name="van der Giezen M."/>
            <person name="Wahlund T.M."/>
            <person name="Williams B."/>
            <person name="Wilson W."/>
            <person name="Wolfe G."/>
            <person name="Wurch L.L."/>
        </authorList>
    </citation>
    <scope>NUCLEOTIDE SEQUENCE</scope>
</reference>
<dbReference type="Proteomes" id="UP000013827">
    <property type="component" value="Unassembled WGS sequence"/>
</dbReference>
<evidence type="ECO:0000313" key="8">
    <source>
        <dbReference type="Proteomes" id="UP000013827"/>
    </source>
</evidence>
<dbReference type="eggNOG" id="KOG3334">
    <property type="taxonomic scope" value="Eukaryota"/>
</dbReference>
<comment type="subcellular location">
    <subcellularLocation>
        <location evidence="1">Nucleus</location>
    </subcellularLocation>
</comment>
<dbReference type="GO" id="GO:0046982">
    <property type="term" value="F:protein heterodimerization activity"/>
    <property type="evidence" value="ECO:0007669"/>
    <property type="project" value="InterPro"/>
</dbReference>
<evidence type="ECO:0008006" key="9">
    <source>
        <dbReference type="Google" id="ProtNLM"/>
    </source>
</evidence>
<dbReference type="KEGG" id="ehx:EMIHUDRAFT_226481"/>
<dbReference type="Pfam" id="PF02291">
    <property type="entry name" value="TFIID-31kDa"/>
    <property type="match status" value="1"/>
</dbReference>
<reference evidence="7" key="2">
    <citation type="submission" date="2024-10" db="UniProtKB">
        <authorList>
            <consortium name="EnsemblProtists"/>
        </authorList>
    </citation>
    <scope>IDENTIFICATION</scope>
</reference>
<dbReference type="InterPro" id="IPR003162">
    <property type="entry name" value="TFIID-31"/>
</dbReference>
<dbReference type="RefSeq" id="XP_005788859.1">
    <property type="nucleotide sequence ID" value="XM_005788802.1"/>
</dbReference>
<dbReference type="GO" id="GO:0016251">
    <property type="term" value="F:RNA polymerase II general transcription initiation factor activity"/>
    <property type="evidence" value="ECO:0007669"/>
    <property type="project" value="TreeGrafter"/>
</dbReference>
<dbReference type="HOGENOM" id="CLU_1443515_0_0_1"/>
<keyword evidence="8" id="KW-1185">Reference proteome</keyword>